<comment type="caution">
    <text evidence="15">The sequence shown here is derived from an EMBL/GenBank/DDBJ whole genome shotgun (WGS) entry which is preliminary data.</text>
</comment>
<comment type="catalytic activity">
    <reaction evidence="13">
        <text>an alpha-D-Glc-(1-&gt;3)-alpha-D-Glc-(1-&gt;3)-alpha-D-Man-(1-&gt;2)-alpha-D-Man-(1-&gt;2)-alpha-D-Man-(1-&gt;3)-[alpha-D-Man-(1-&gt;2)-alpha-D-Man-(1-&gt;3)-[alpha-D-Man-(1-&gt;2)-alpha-D-Man-(1-&gt;6)]-alpha-D-Man-(1-&gt;6)]-beta-D-Man-(1-&gt;4)-beta-D-GlcNAc-(1-&gt;4)-alpha-D-GlcNAc-diphospho-di-trans,poly-cis-dolichol + a di-trans,poly-cis-dolichyl beta-D-glucosyl phosphate = a alpha-D-Glc-(1-&gt;2)-alpha-D-Glc-(1-&gt;3)-alpha-D-Glc-(1-&gt;3)-alpha-D-Man-(1-&gt;2)-alpha-D-Man-(1-&gt;2)-alpha-D-Man-(1-&gt;3)-[alpha-D-Man-(1-&gt;2)-alpha-D-Man-(1-&gt;3)-[alpha-D-Man-(1-&gt;2)-alpha-D-Man-(1-&gt;6)]-alpha-D-Man-(1-&gt;6)]-beta-D-Man-(1-&gt;4)-beta-D-GlcNAc-(1-&gt;4)-alpha-D-GlcNAc-diphospho-di-trans,poly-cis-dolichol + a di-trans,poly-cis-dolichyl phosphate + H(+)</text>
        <dbReference type="Rhea" id="RHEA:29543"/>
        <dbReference type="Rhea" id="RHEA-COMP:19498"/>
        <dbReference type="Rhea" id="RHEA-COMP:19502"/>
        <dbReference type="Rhea" id="RHEA-COMP:19512"/>
        <dbReference type="Rhea" id="RHEA-COMP:19522"/>
        <dbReference type="ChEBI" id="CHEBI:15378"/>
        <dbReference type="ChEBI" id="CHEBI:57525"/>
        <dbReference type="ChEBI" id="CHEBI:57683"/>
        <dbReference type="ChEBI" id="CHEBI:132522"/>
        <dbReference type="ChEBI" id="CHEBI:132523"/>
        <dbReference type="EC" id="2.4.1.256"/>
    </reaction>
    <physiologicalReaction direction="left-to-right" evidence="13">
        <dbReference type="Rhea" id="RHEA:29544"/>
    </physiologicalReaction>
</comment>
<keyword evidence="16" id="KW-1185">Reference proteome</keyword>
<dbReference type="AlphaFoldDB" id="A0A8K0GCM9"/>
<evidence type="ECO:0000256" key="2">
    <source>
        <dbReference type="ARBA" id="ARBA00004922"/>
    </source>
</evidence>
<organism evidence="15 16">
    <name type="scientific">Ignelater luminosus</name>
    <name type="common">Cucubano</name>
    <name type="synonym">Pyrophorus luminosus</name>
    <dbReference type="NCBI Taxonomy" id="2038154"/>
    <lineage>
        <taxon>Eukaryota</taxon>
        <taxon>Metazoa</taxon>
        <taxon>Ecdysozoa</taxon>
        <taxon>Arthropoda</taxon>
        <taxon>Hexapoda</taxon>
        <taxon>Insecta</taxon>
        <taxon>Pterygota</taxon>
        <taxon>Neoptera</taxon>
        <taxon>Endopterygota</taxon>
        <taxon>Coleoptera</taxon>
        <taxon>Polyphaga</taxon>
        <taxon>Elateriformia</taxon>
        <taxon>Elateroidea</taxon>
        <taxon>Elateridae</taxon>
        <taxon>Agrypninae</taxon>
        <taxon>Pyrophorini</taxon>
        <taxon>Ignelater</taxon>
    </lineage>
</organism>
<evidence type="ECO:0000256" key="11">
    <source>
        <dbReference type="ARBA" id="ARBA00023136"/>
    </source>
</evidence>
<accession>A0A8K0GCM9</accession>
<evidence type="ECO:0000256" key="13">
    <source>
        <dbReference type="ARBA" id="ARBA00048064"/>
    </source>
</evidence>
<dbReference type="EC" id="2.4.1.256" evidence="4"/>
<dbReference type="GO" id="GO:0006488">
    <property type="term" value="P:dolichol-linked oligosaccharide biosynthetic process"/>
    <property type="evidence" value="ECO:0007669"/>
    <property type="project" value="InterPro"/>
</dbReference>
<dbReference type="PANTHER" id="PTHR12989">
    <property type="entry name" value="ALPHA-1,2-GLUCOSYLTRANSFERASE ALG10"/>
    <property type="match status" value="1"/>
</dbReference>
<evidence type="ECO:0000256" key="6">
    <source>
        <dbReference type="ARBA" id="ARBA00022676"/>
    </source>
</evidence>
<evidence type="ECO:0000256" key="3">
    <source>
        <dbReference type="ARBA" id="ARBA00010600"/>
    </source>
</evidence>
<protein>
    <recommendedName>
        <fullName evidence="5">Dol-P-Glc:Glc(2)Man(9)GlcNAc(2)-PP-Dol alpha-1,2-glucosyltransferase</fullName>
        <ecNumber evidence="4">2.4.1.256</ecNumber>
    </recommendedName>
</protein>
<evidence type="ECO:0000256" key="12">
    <source>
        <dbReference type="ARBA" id="ARBA00044727"/>
    </source>
</evidence>
<dbReference type="GO" id="GO:0005789">
    <property type="term" value="C:endoplasmic reticulum membrane"/>
    <property type="evidence" value="ECO:0007669"/>
    <property type="project" value="UniProtKB-SubCell"/>
</dbReference>
<keyword evidence="6" id="KW-0328">Glycosyltransferase</keyword>
<evidence type="ECO:0000256" key="9">
    <source>
        <dbReference type="ARBA" id="ARBA00022824"/>
    </source>
</evidence>
<keyword evidence="11 14" id="KW-0472">Membrane</keyword>
<name>A0A8K0GCM9_IGNLU</name>
<comment type="similarity">
    <text evidence="3">Belongs to the ALG10 glucosyltransferase family.</text>
</comment>
<comment type="subcellular location">
    <subcellularLocation>
        <location evidence="1">Endoplasmic reticulum membrane</location>
        <topology evidence="1">Multi-pass membrane protein</topology>
    </subcellularLocation>
</comment>
<evidence type="ECO:0000313" key="16">
    <source>
        <dbReference type="Proteomes" id="UP000801492"/>
    </source>
</evidence>
<evidence type="ECO:0000256" key="14">
    <source>
        <dbReference type="SAM" id="Phobius"/>
    </source>
</evidence>
<feature type="transmembrane region" description="Helical" evidence="14">
    <location>
        <begin position="65"/>
        <end position="84"/>
    </location>
</feature>
<evidence type="ECO:0000256" key="8">
    <source>
        <dbReference type="ARBA" id="ARBA00022692"/>
    </source>
</evidence>
<reference evidence="15" key="1">
    <citation type="submission" date="2019-08" db="EMBL/GenBank/DDBJ databases">
        <title>The genome of the North American firefly Photinus pyralis.</title>
        <authorList>
            <consortium name="Photinus pyralis genome working group"/>
            <person name="Fallon T.R."/>
            <person name="Sander Lower S.E."/>
            <person name="Weng J.-K."/>
        </authorList>
    </citation>
    <scope>NUCLEOTIDE SEQUENCE</scope>
    <source>
        <strain evidence="15">TRF0915ILg1</strain>
        <tissue evidence="15">Whole body</tissue>
    </source>
</reference>
<dbReference type="EMBL" id="VTPC01007357">
    <property type="protein sequence ID" value="KAF2894091.1"/>
    <property type="molecule type" value="Genomic_DNA"/>
</dbReference>
<dbReference type="GO" id="GO:0106073">
    <property type="term" value="F:dolichyl pyrophosphate Glc2Man9GlcNAc2 alpha-1,2-glucosyltransferase activity"/>
    <property type="evidence" value="ECO:0007669"/>
    <property type="project" value="UniProtKB-EC"/>
</dbReference>
<feature type="non-terminal residue" evidence="15">
    <location>
        <position position="111"/>
    </location>
</feature>
<dbReference type="InterPro" id="IPR016900">
    <property type="entry name" value="Alg10"/>
</dbReference>
<evidence type="ECO:0000256" key="4">
    <source>
        <dbReference type="ARBA" id="ARBA00011967"/>
    </source>
</evidence>
<keyword evidence="8 14" id="KW-0812">Transmembrane</keyword>
<evidence type="ECO:0000256" key="10">
    <source>
        <dbReference type="ARBA" id="ARBA00022989"/>
    </source>
</evidence>
<keyword evidence="9" id="KW-0256">Endoplasmic reticulum</keyword>
<dbReference type="OrthoDB" id="4769at2759"/>
<sequence>MKWRLFNIALCIIISGFFLLSKLVFDKVYITSQVVIDEEFHIPQGLAYCNFVFDTWDPKITTLPGLYLISALLMGPIGFCSVYWLRFVNVMASVLNLFLFYIYFSMNNNKQ</sequence>
<keyword evidence="7" id="KW-0808">Transferase</keyword>
<dbReference type="PANTHER" id="PTHR12989:SF10">
    <property type="entry name" value="DOL-P-GLC:GLC(2)MAN(9)GLCNAC(2)-PP-DOL ALPHA-1,2-GLUCOSYLTRANSFERASE-RELATED"/>
    <property type="match status" value="1"/>
</dbReference>
<evidence type="ECO:0000256" key="5">
    <source>
        <dbReference type="ARBA" id="ARBA00018512"/>
    </source>
</evidence>
<dbReference type="Pfam" id="PF04922">
    <property type="entry name" value="DIE2_ALG10"/>
    <property type="match status" value="1"/>
</dbReference>
<proteinExistence type="inferred from homology"/>
<evidence type="ECO:0000256" key="1">
    <source>
        <dbReference type="ARBA" id="ARBA00004477"/>
    </source>
</evidence>
<gene>
    <name evidence="15" type="ORF">ILUMI_12080</name>
</gene>
<feature type="transmembrane region" description="Helical" evidence="14">
    <location>
        <begin position="90"/>
        <end position="106"/>
    </location>
</feature>
<comment type="function">
    <text evidence="12">Dol-P-Glc:Glc(2)Man(9)GlcNAc(2)-PP-Dol alpha-1,2-glucosyltransferase that operates in the biosynthetic pathway of dolichol-linked oligosaccharides, the glycan precursors employed in protein asparagine (N)-glycosylation. The assembly of dolichol-linked oligosaccharides begins on the cytosolic side of the endoplasmic reticulum membrane and finishes in its lumen. The sequential addition of sugars to dolichol pyrophosphate produces dolichol-linked oligosaccharides containing fourteen sugars, including two GlcNAcs, nine mannoses and three glucoses. Once assembled, the oligosaccharide is transferred from the lipid to nascent proteins by oligosaccharyltransferases. In the lumen of the endoplasmic reticulum, adds the third and last glucose residue from dolichyl phosphate glucose (Dol-P-Glc) onto the lipid-linked oligosaccharide intermediate Glc(2)Man(9)GlcNAc(2)-PP-Dol to produce Glc(3)Man(9)GlcNAc(2)-PP-Dol.</text>
</comment>
<dbReference type="Proteomes" id="UP000801492">
    <property type="component" value="Unassembled WGS sequence"/>
</dbReference>
<keyword evidence="10 14" id="KW-1133">Transmembrane helix</keyword>
<comment type="pathway">
    <text evidence="2">Protein modification; protein glycosylation.</text>
</comment>
<evidence type="ECO:0000313" key="15">
    <source>
        <dbReference type="EMBL" id="KAF2894091.1"/>
    </source>
</evidence>
<evidence type="ECO:0000256" key="7">
    <source>
        <dbReference type="ARBA" id="ARBA00022679"/>
    </source>
</evidence>
<feature type="transmembrane region" description="Helical" evidence="14">
    <location>
        <begin position="6"/>
        <end position="25"/>
    </location>
</feature>